<proteinExistence type="predicted"/>
<accession>A0A397VV72</accession>
<comment type="caution">
    <text evidence="1">The sequence shown here is derived from an EMBL/GenBank/DDBJ whole genome shotgun (WGS) entry which is preliminary data.</text>
</comment>
<protein>
    <submittedName>
        <fullName evidence="1">Uncharacterized protein</fullName>
    </submittedName>
</protein>
<evidence type="ECO:0000313" key="1">
    <source>
        <dbReference type="EMBL" id="RIB25838.1"/>
    </source>
</evidence>
<dbReference type="Proteomes" id="UP000266673">
    <property type="component" value="Unassembled WGS sequence"/>
</dbReference>
<dbReference type="AlphaFoldDB" id="A0A397VV72"/>
<evidence type="ECO:0000313" key="2">
    <source>
        <dbReference type="Proteomes" id="UP000266673"/>
    </source>
</evidence>
<name>A0A397VV72_9GLOM</name>
<dbReference type="EMBL" id="QKWP01000160">
    <property type="protein sequence ID" value="RIB25838.1"/>
    <property type="molecule type" value="Genomic_DNA"/>
</dbReference>
<organism evidence="1 2">
    <name type="scientific">Gigaspora rosea</name>
    <dbReference type="NCBI Taxonomy" id="44941"/>
    <lineage>
        <taxon>Eukaryota</taxon>
        <taxon>Fungi</taxon>
        <taxon>Fungi incertae sedis</taxon>
        <taxon>Mucoromycota</taxon>
        <taxon>Glomeromycotina</taxon>
        <taxon>Glomeromycetes</taxon>
        <taxon>Diversisporales</taxon>
        <taxon>Gigasporaceae</taxon>
        <taxon>Gigaspora</taxon>
    </lineage>
</organism>
<gene>
    <name evidence="1" type="ORF">C2G38_2164981</name>
</gene>
<keyword evidence="2" id="KW-1185">Reference proteome</keyword>
<dbReference type="OrthoDB" id="2442738at2759"/>
<sequence length="371" mass="42388">MSFIYAKVYNFLVKSPLDHISAVSAVKQILDDHPKFAKDDLHEVILSSVNDALLHCADDNDRCQKICHIPSQFEVAYEGVLSLQKIEDSQMEEDLSNEAIQKNLRTLKTQLRKSRLPFANELVEKLAKFDTSVLSWKVPLASGVLYSESKEIKTLLPSSYESFMEPAENMKVPTPSFVEELCNEFVENLSDENLTDNSIPLLSHNGEGIWENPAFNKKFLKSQSEGTYVNNIVVPIIRAALKDLPFKNAVFVSIAEWQSMASKDRRGDYGKWPDVMLLVRYKQKTHELIYTECSRIQVATQMLHLSVLIRDEDQIHRLYPLRSVEIPVHLTKSSQKLINFVDTLLLIRLRKKNEFNDIVSMSTIPSIGDDN</sequence>
<reference evidence="1 2" key="1">
    <citation type="submission" date="2018-06" db="EMBL/GenBank/DDBJ databases">
        <title>Comparative genomics reveals the genomic features of Rhizophagus irregularis, R. cerebriforme, R. diaphanum and Gigaspora rosea, and their symbiotic lifestyle signature.</title>
        <authorList>
            <person name="Morin E."/>
            <person name="San Clemente H."/>
            <person name="Chen E.C.H."/>
            <person name="De La Providencia I."/>
            <person name="Hainaut M."/>
            <person name="Kuo A."/>
            <person name="Kohler A."/>
            <person name="Murat C."/>
            <person name="Tang N."/>
            <person name="Roy S."/>
            <person name="Loubradou J."/>
            <person name="Henrissat B."/>
            <person name="Grigoriev I.V."/>
            <person name="Corradi N."/>
            <person name="Roux C."/>
            <person name="Martin F.M."/>
        </authorList>
    </citation>
    <scope>NUCLEOTIDE SEQUENCE [LARGE SCALE GENOMIC DNA]</scope>
    <source>
        <strain evidence="1 2">DAOM 194757</strain>
    </source>
</reference>